<dbReference type="InterPro" id="IPR018476">
    <property type="entry name" value="GlyceroP-diester-Pdiesterase_M"/>
</dbReference>
<dbReference type="Pfam" id="PF03009">
    <property type="entry name" value="GDPD"/>
    <property type="match status" value="1"/>
</dbReference>
<feature type="transmembrane region" description="Helical" evidence="1">
    <location>
        <begin position="117"/>
        <end position="137"/>
    </location>
</feature>
<feature type="transmembrane region" description="Helical" evidence="1">
    <location>
        <begin position="261"/>
        <end position="286"/>
    </location>
</feature>
<dbReference type="RefSeq" id="WP_216243571.1">
    <property type="nucleotide sequence ID" value="NZ_JABACJ020000016.1"/>
</dbReference>
<dbReference type="Pfam" id="PF10110">
    <property type="entry name" value="GPDPase_memb"/>
    <property type="match status" value="1"/>
</dbReference>
<organism evidence="3 4">
    <name type="scientific">Faecalicatena faecalis</name>
    <dbReference type="NCBI Taxonomy" id="2726362"/>
    <lineage>
        <taxon>Bacteria</taxon>
        <taxon>Bacillati</taxon>
        <taxon>Bacillota</taxon>
        <taxon>Clostridia</taxon>
        <taxon>Lachnospirales</taxon>
        <taxon>Lachnospiraceae</taxon>
        <taxon>Faecalicatena</taxon>
    </lineage>
</organism>
<keyword evidence="1" id="KW-1133">Transmembrane helix</keyword>
<proteinExistence type="predicted"/>
<comment type="caution">
    <text evidence="3">The sequence shown here is derived from an EMBL/GenBank/DDBJ whole genome shotgun (WGS) entry which is preliminary data.</text>
</comment>
<name>A0ABS6D6L1_9FIRM</name>
<evidence type="ECO:0000313" key="4">
    <source>
        <dbReference type="Proteomes" id="UP000723714"/>
    </source>
</evidence>
<reference evidence="3 4" key="1">
    <citation type="submission" date="2021-06" db="EMBL/GenBank/DDBJ databases">
        <title>Faecalicatena sp. nov. isolated from porcine feces.</title>
        <authorList>
            <person name="Oh B.S."/>
            <person name="Lee J.H."/>
        </authorList>
    </citation>
    <scope>NUCLEOTIDE SEQUENCE [LARGE SCALE GENOMIC DNA]</scope>
    <source>
        <strain evidence="3 4">AGMB00832</strain>
    </source>
</reference>
<keyword evidence="4" id="KW-1185">Reference proteome</keyword>
<dbReference type="PANTHER" id="PTHR46211">
    <property type="entry name" value="GLYCEROPHOSPHORYL DIESTER PHOSPHODIESTERASE"/>
    <property type="match status" value="1"/>
</dbReference>
<keyword evidence="1" id="KW-0472">Membrane</keyword>
<feature type="domain" description="GP-PDE" evidence="2">
    <location>
        <begin position="361"/>
        <end position="594"/>
    </location>
</feature>
<protein>
    <submittedName>
        <fullName evidence="3">Glycerophosphoryl diester phosphodiesterase membrane domain-containing protein</fullName>
    </submittedName>
</protein>
<dbReference type="PROSITE" id="PS51704">
    <property type="entry name" value="GP_PDE"/>
    <property type="match status" value="1"/>
</dbReference>
<evidence type="ECO:0000256" key="1">
    <source>
        <dbReference type="SAM" id="Phobius"/>
    </source>
</evidence>
<evidence type="ECO:0000259" key="2">
    <source>
        <dbReference type="PROSITE" id="PS51704"/>
    </source>
</evidence>
<dbReference type="Proteomes" id="UP000723714">
    <property type="component" value="Unassembled WGS sequence"/>
</dbReference>
<dbReference type="PANTHER" id="PTHR46211:SF8">
    <property type="entry name" value="PHOSPHODIESTERASE"/>
    <property type="match status" value="1"/>
</dbReference>
<evidence type="ECO:0000313" key="3">
    <source>
        <dbReference type="EMBL" id="MBU3877243.1"/>
    </source>
</evidence>
<feature type="transmembrane region" description="Helical" evidence="1">
    <location>
        <begin position="335"/>
        <end position="352"/>
    </location>
</feature>
<keyword evidence="1" id="KW-0812">Transmembrane</keyword>
<feature type="transmembrane region" description="Helical" evidence="1">
    <location>
        <begin position="21"/>
        <end position="43"/>
    </location>
</feature>
<sequence>MDKSKIYVWGQGCLAVLKVEVFFKFMTFFVIGPILDWIFTTWVLGDTPVFNEGMFFSILSPLGLILTLVLFLAAALWCYYEISCLIHAVYWSRIGERAGLEEILKGAWGNRKELKHISILLAAVYFVLFLPLVHVGYLNSLVPKVEIPRFVIGELQRTNIGSLGVYAIRAGSLILFMALALVPLAMILKNMNFIKAVRQNFKWYRLISLTDKLKLWSVFILWFFAESWLLDLLQGRLIQNQDFNLSILKYFLRSQSYRTGLLYWLFFTLLQCVAMALVYLLMLGILEKYGELPSISGPEKGNEVLKRTARTAAGGGRFLAAIGKKFWNSRKHKKLWAGFLLLLTAAAVIGYFNEAPLLHKPWAIGHRGCMYEAENTIKAVETASGLGADYAEIDIQLSSDGIPMVVHDEGLQRLAGVSDKVEDLTTAQLKELTVTSNGKTGDIPTFEEMILAAQKTENQIGLLVELKPTADNKEELVNKAIEIVEKCKAQNQCIFMSLDYDSVYLLKAERPKWWVGYCIYGGAGKIEDAVWEYKIDFLAIEEGLASNSFMEKARDSWLPVYIWTANNYDDMENYLQMGASGLITDMPDLAREEIDSYMKNHQEYYVYEGKGYPQEK</sequence>
<accession>A0ABS6D6L1</accession>
<dbReference type="EMBL" id="JABACJ020000016">
    <property type="protein sequence ID" value="MBU3877243.1"/>
    <property type="molecule type" value="Genomic_DNA"/>
</dbReference>
<feature type="transmembrane region" description="Helical" evidence="1">
    <location>
        <begin position="166"/>
        <end position="188"/>
    </location>
</feature>
<feature type="transmembrane region" description="Helical" evidence="1">
    <location>
        <begin position="55"/>
        <end position="80"/>
    </location>
</feature>
<feature type="transmembrane region" description="Helical" evidence="1">
    <location>
        <begin position="213"/>
        <end position="230"/>
    </location>
</feature>
<gene>
    <name evidence="3" type="ORF">HGO97_015665</name>
</gene>
<dbReference type="InterPro" id="IPR030395">
    <property type="entry name" value="GP_PDE_dom"/>
</dbReference>